<name>A0ACD3AJ70_9AGAR</name>
<accession>A0ACD3AJ70</accession>
<sequence length="447" mass="50707">MATHRVQNARRILHSLFSKCLPGEQDGLSAHRHGLPDLPAEIWISIIRMATEVPYFLFDDLMEMPSFERHRPFETKYLQDSLTTKLSIVLVCKAWFAWGLPYLYEGITLKTFSSLDTLVRVLSETEESDDIKPLGHFVKRLDTLPSLRSPHVLTAEIWETIGKVIQRLPNLQVFCHLSNLGNIYDVPTRVIEALATTCGRTLEVLAWPNVIGRPTVTDLTGLVLSTPNLRVLYRSYAVADTSQHRRATWFTPPNPSTSTFDSQLTSVYYGRIYHNSPPNDYLTKRFASSPLRHVTFSLTYPILQAALVAHGEKLTYLNLQCAYLDVHNVLTEVMNLIQQNCPKVIQLHLTLSSTTVFSQNLRVPPSVEVLALLPWPAGFKAAWRALFNGFMTMQLGGLKEVLFLNDVLWEQMLRTHLEDLMAVTSFFASKEVAFRGSEGELISDLYL</sequence>
<protein>
    <submittedName>
        <fullName evidence="1">Uncharacterized protein</fullName>
    </submittedName>
</protein>
<dbReference type="EMBL" id="ML208428">
    <property type="protein sequence ID" value="TFK65694.1"/>
    <property type="molecule type" value="Genomic_DNA"/>
</dbReference>
<gene>
    <name evidence="1" type="ORF">BDN72DRAFT_962322</name>
</gene>
<dbReference type="Proteomes" id="UP000308600">
    <property type="component" value="Unassembled WGS sequence"/>
</dbReference>
<evidence type="ECO:0000313" key="2">
    <source>
        <dbReference type="Proteomes" id="UP000308600"/>
    </source>
</evidence>
<reference evidence="1 2" key="1">
    <citation type="journal article" date="2019" name="Nat. Ecol. Evol.">
        <title>Megaphylogeny resolves global patterns of mushroom evolution.</title>
        <authorList>
            <person name="Varga T."/>
            <person name="Krizsan K."/>
            <person name="Foldi C."/>
            <person name="Dima B."/>
            <person name="Sanchez-Garcia M."/>
            <person name="Sanchez-Ramirez S."/>
            <person name="Szollosi G.J."/>
            <person name="Szarkandi J.G."/>
            <person name="Papp V."/>
            <person name="Albert L."/>
            <person name="Andreopoulos W."/>
            <person name="Angelini C."/>
            <person name="Antonin V."/>
            <person name="Barry K.W."/>
            <person name="Bougher N.L."/>
            <person name="Buchanan P."/>
            <person name="Buyck B."/>
            <person name="Bense V."/>
            <person name="Catcheside P."/>
            <person name="Chovatia M."/>
            <person name="Cooper J."/>
            <person name="Damon W."/>
            <person name="Desjardin D."/>
            <person name="Finy P."/>
            <person name="Geml J."/>
            <person name="Haridas S."/>
            <person name="Hughes K."/>
            <person name="Justo A."/>
            <person name="Karasinski D."/>
            <person name="Kautmanova I."/>
            <person name="Kiss B."/>
            <person name="Kocsube S."/>
            <person name="Kotiranta H."/>
            <person name="LaButti K.M."/>
            <person name="Lechner B.E."/>
            <person name="Liimatainen K."/>
            <person name="Lipzen A."/>
            <person name="Lukacs Z."/>
            <person name="Mihaltcheva S."/>
            <person name="Morgado L.N."/>
            <person name="Niskanen T."/>
            <person name="Noordeloos M.E."/>
            <person name="Ohm R.A."/>
            <person name="Ortiz-Santana B."/>
            <person name="Ovrebo C."/>
            <person name="Racz N."/>
            <person name="Riley R."/>
            <person name="Savchenko A."/>
            <person name="Shiryaev A."/>
            <person name="Soop K."/>
            <person name="Spirin V."/>
            <person name="Szebenyi C."/>
            <person name="Tomsovsky M."/>
            <person name="Tulloss R.E."/>
            <person name="Uehling J."/>
            <person name="Grigoriev I.V."/>
            <person name="Vagvolgyi C."/>
            <person name="Papp T."/>
            <person name="Martin F.M."/>
            <person name="Miettinen O."/>
            <person name="Hibbett D.S."/>
            <person name="Nagy L.G."/>
        </authorList>
    </citation>
    <scope>NUCLEOTIDE SEQUENCE [LARGE SCALE GENOMIC DNA]</scope>
    <source>
        <strain evidence="1 2">NL-1719</strain>
    </source>
</reference>
<evidence type="ECO:0000313" key="1">
    <source>
        <dbReference type="EMBL" id="TFK65694.1"/>
    </source>
</evidence>
<proteinExistence type="predicted"/>
<organism evidence="1 2">
    <name type="scientific">Pluteus cervinus</name>
    <dbReference type="NCBI Taxonomy" id="181527"/>
    <lineage>
        <taxon>Eukaryota</taxon>
        <taxon>Fungi</taxon>
        <taxon>Dikarya</taxon>
        <taxon>Basidiomycota</taxon>
        <taxon>Agaricomycotina</taxon>
        <taxon>Agaricomycetes</taxon>
        <taxon>Agaricomycetidae</taxon>
        <taxon>Agaricales</taxon>
        <taxon>Pluteineae</taxon>
        <taxon>Pluteaceae</taxon>
        <taxon>Pluteus</taxon>
    </lineage>
</organism>
<keyword evidence="2" id="KW-1185">Reference proteome</keyword>